<dbReference type="SUPFAM" id="SSF50978">
    <property type="entry name" value="WD40 repeat-like"/>
    <property type="match status" value="1"/>
</dbReference>
<dbReference type="GO" id="GO:0034058">
    <property type="term" value="P:endosomal vesicle fusion"/>
    <property type="evidence" value="ECO:0007669"/>
    <property type="project" value="TreeGrafter"/>
</dbReference>
<dbReference type="PANTHER" id="PTHR12616">
    <property type="entry name" value="VACUOLAR PROTEIN SORTING VPS41"/>
    <property type="match status" value="1"/>
</dbReference>
<dbReference type="Gene3D" id="2.130.10.10">
    <property type="entry name" value="YVTN repeat-like/Quinoprotein amine dehydrogenase"/>
    <property type="match status" value="1"/>
</dbReference>
<organism evidence="6">
    <name type="scientific">Cyberlindnera fabianii</name>
    <name type="common">Yeast</name>
    <name type="synonym">Hansenula fabianii</name>
    <dbReference type="NCBI Taxonomy" id="36022"/>
    <lineage>
        <taxon>Eukaryota</taxon>
        <taxon>Fungi</taxon>
        <taxon>Dikarya</taxon>
        <taxon>Ascomycota</taxon>
        <taxon>Saccharomycotina</taxon>
        <taxon>Saccharomycetes</taxon>
        <taxon>Phaffomycetales</taxon>
        <taxon>Phaffomycetaceae</taxon>
        <taxon>Cyberlindnera</taxon>
    </lineage>
</organism>
<proteinExistence type="predicted"/>
<dbReference type="Gene3D" id="1.25.40.10">
    <property type="entry name" value="Tetratricopeptide repeat domain"/>
    <property type="match status" value="1"/>
</dbReference>
<reference evidence="6" key="1">
    <citation type="journal article" date="2014" name="Genome Announc.">
        <title>Genome sequence of the yeast Cyberlindnera fabianii (Hansenula fabianii).</title>
        <authorList>
            <person name="Freel K.C."/>
            <person name="Sarilar V."/>
            <person name="Neuveglise C."/>
            <person name="Devillers H."/>
            <person name="Friedrich A."/>
            <person name="Schacherer J."/>
        </authorList>
    </citation>
    <scope>NUCLEOTIDE SEQUENCE</scope>
    <source>
        <strain evidence="6">YJS4271</strain>
    </source>
</reference>
<dbReference type="GO" id="GO:0030897">
    <property type="term" value="C:HOPS complex"/>
    <property type="evidence" value="ECO:0007669"/>
    <property type="project" value="TreeGrafter"/>
</dbReference>
<feature type="repeat" description="CHCR" evidence="3">
    <location>
        <begin position="648"/>
        <end position="791"/>
    </location>
</feature>
<dbReference type="Pfam" id="PF23411">
    <property type="entry name" value="Beta-prop_Vps41"/>
    <property type="match status" value="1"/>
</dbReference>
<evidence type="ECO:0000256" key="2">
    <source>
        <dbReference type="ARBA" id="ARBA00022927"/>
    </source>
</evidence>
<dbReference type="PANTHER" id="PTHR12616:SF1">
    <property type="entry name" value="VACUOLAR PROTEIN SORTING-ASSOCIATED PROTEIN 41 HOMOLOG"/>
    <property type="match status" value="1"/>
</dbReference>
<evidence type="ECO:0000313" key="6">
    <source>
        <dbReference type="EMBL" id="CDR36623.1"/>
    </source>
</evidence>
<dbReference type="InterPro" id="IPR015943">
    <property type="entry name" value="WD40/YVTN_repeat-like_dom_sf"/>
</dbReference>
<dbReference type="GO" id="GO:0098588">
    <property type="term" value="C:bounding membrane of organelle"/>
    <property type="evidence" value="ECO:0007669"/>
    <property type="project" value="UniProtKB-ARBA"/>
</dbReference>
<protein>
    <submittedName>
        <fullName evidence="6">CYFA0S01e03092g1_1</fullName>
    </submittedName>
</protein>
<dbReference type="InterPro" id="IPR036322">
    <property type="entry name" value="WD40_repeat_dom_sf"/>
</dbReference>
<feature type="domain" description="Vps41 beta-propeller" evidence="5">
    <location>
        <begin position="76"/>
        <end position="415"/>
    </location>
</feature>
<feature type="compositionally biased region" description="Acidic residues" evidence="4">
    <location>
        <begin position="53"/>
        <end position="73"/>
    </location>
</feature>
<dbReference type="OrthoDB" id="244107at2759"/>
<dbReference type="PhylomeDB" id="A0A061AGC4"/>
<dbReference type="InterPro" id="IPR057780">
    <property type="entry name" value="Beta-prop_Vps41"/>
</dbReference>
<dbReference type="InterPro" id="IPR011990">
    <property type="entry name" value="TPR-like_helical_dom_sf"/>
</dbReference>
<dbReference type="InterPro" id="IPR045111">
    <property type="entry name" value="Vps41/Vps8"/>
</dbReference>
<dbReference type="EMBL" id="LK052886">
    <property type="protein sequence ID" value="CDR36623.1"/>
    <property type="molecule type" value="Genomic_DNA"/>
</dbReference>
<dbReference type="Pfam" id="PF23556">
    <property type="entry name" value="TPR_Vps41"/>
    <property type="match status" value="1"/>
</dbReference>
<name>A0A061AGC4_CYBFA</name>
<dbReference type="GO" id="GO:0009267">
    <property type="term" value="P:cellular response to starvation"/>
    <property type="evidence" value="ECO:0007669"/>
    <property type="project" value="TreeGrafter"/>
</dbReference>
<evidence type="ECO:0000256" key="1">
    <source>
        <dbReference type="ARBA" id="ARBA00022448"/>
    </source>
</evidence>
<dbReference type="GO" id="GO:0005770">
    <property type="term" value="C:late endosome"/>
    <property type="evidence" value="ECO:0007669"/>
    <property type="project" value="TreeGrafter"/>
</dbReference>
<feature type="region of interest" description="Disordered" evidence="4">
    <location>
        <begin position="1"/>
        <end position="79"/>
    </location>
</feature>
<feature type="compositionally biased region" description="Basic and acidic residues" evidence="4">
    <location>
        <begin position="23"/>
        <end position="38"/>
    </location>
</feature>
<keyword evidence="1" id="KW-0813">Transport</keyword>
<evidence type="ECO:0000256" key="3">
    <source>
        <dbReference type="PROSITE-ProRule" id="PRU01006"/>
    </source>
</evidence>
<evidence type="ECO:0000256" key="4">
    <source>
        <dbReference type="SAM" id="MobiDB-lite"/>
    </source>
</evidence>
<dbReference type="AlphaFoldDB" id="A0A061AGC4"/>
<dbReference type="GO" id="GO:0016236">
    <property type="term" value="P:macroautophagy"/>
    <property type="evidence" value="ECO:0007669"/>
    <property type="project" value="TreeGrafter"/>
</dbReference>
<sequence>MVKETVRDLSSPSSSVNTARADGLGHEHNDVLDGKTSTEEEEEEHSDSSNDSSSEDDDDEDDDEEEDEEDEDPPALKYTRLTQLPKTFFNKELVSAISINETCFCFGTSSGLLHITNPYFSTLGTVRARKSPILAVHCDMNYVVAASMDGTILIANLAELQNPSSTTAYDLKTPIYSVVLNRDYKTTRSFIYGTNSGKVVLSHTNWLGTRNERTLASDRGPIVKMEIIGNVLIWFSDEGVTFWDLRTESVVSKISRPKGANFPAELCWPRVCFPEHDRMLIGWGDHIWLVKCDDGSESNETNFKLSSAMSTFSKPVAEAHVSIEFEMKLPDGVIAGIASLKGDLIILTVNSSGKITEPPELRIINSVTHEETITDEIVLKGYQQLRINDLHLGQFVGKQAKFFIVCSTEGIVAEEFDLMGRYNWYMEKRRYLQAWEMSEHLISTEERCNVGIKQVQVYLEDENWPQATSFLKQVLDKCEQGTFLLEKWEQWCWIFIHAKKIELLATILPTVGPVDLPSSIYDKCLEYFLEEDNEKLFHYMAFWDPAYYDYEHIQQLIDQKLELEPELPVLRRALANSYLQTDFPMKAVKHFIHLKDPQTIDILSKHHLTSHFVDEIPSIIKFTITKEELDDAPLSLLSEKLDSILSILVDQRHEILPERLLHLFDKTNLRVVSFLYLQRITAVDSFMAEPYETELMTLFAEYAPTQLLGYLKKAQHYDMDVALEITRQRELYPELVHLLGRVGKTAEAMYLIIDKLDDPDMAIEFARSHNDDKLWDIFLDNGINKPKFIKTLLQHTGTLFDGSVLKRIPEGVEIEGLKDSLERIMKDNELMVVIHKVILQIIDSDGQGKAHELNDLRWRGKLVDIKEWSEKMALLQDGRVVPYEQLNEKNI</sequence>
<gene>
    <name evidence="6" type="ORF">CYFA0S_01e03092g</name>
</gene>
<dbReference type="SMART" id="SM00299">
    <property type="entry name" value="CLH"/>
    <property type="match status" value="1"/>
</dbReference>
<evidence type="ECO:0000259" key="5">
    <source>
        <dbReference type="Pfam" id="PF23411"/>
    </source>
</evidence>
<dbReference type="GO" id="GO:0006623">
    <property type="term" value="P:protein targeting to vacuole"/>
    <property type="evidence" value="ECO:0007669"/>
    <property type="project" value="InterPro"/>
</dbReference>
<dbReference type="InterPro" id="IPR000547">
    <property type="entry name" value="Clathrin_H-chain/VPS_repeat"/>
</dbReference>
<keyword evidence="2" id="KW-0653">Protein transport</keyword>
<dbReference type="VEuPathDB" id="FungiDB:BON22_0707"/>
<dbReference type="PROSITE" id="PS50236">
    <property type="entry name" value="CHCR"/>
    <property type="match status" value="1"/>
</dbReference>
<feature type="compositionally biased region" description="Polar residues" evidence="4">
    <location>
        <begin position="8"/>
        <end position="18"/>
    </location>
</feature>
<accession>A0A061AGC4</accession>